<protein>
    <recommendedName>
        <fullName evidence="3">DUF839 domain-containing protein</fullName>
    </recommendedName>
</protein>
<dbReference type="Pfam" id="PF05787">
    <property type="entry name" value="PhoX"/>
    <property type="match status" value="1"/>
</dbReference>
<dbReference type="RefSeq" id="WP_283571475.1">
    <property type="nucleotide sequence ID" value="NZ_FXTX01000027.1"/>
</dbReference>
<comment type="caution">
    <text evidence="1">The sequence shown here is derived from an EMBL/GenBank/DDBJ whole genome shotgun (WGS) entry which is preliminary data.</text>
</comment>
<dbReference type="AlphaFoldDB" id="A0AA45WPW5"/>
<dbReference type="PANTHER" id="PTHR35399">
    <property type="entry name" value="SLR8030 PROTEIN"/>
    <property type="match status" value="1"/>
</dbReference>
<accession>A0AA45WPW5</accession>
<dbReference type="EMBL" id="FXTX01000027">
    <property type="protein sequence ID" value="SMP22780.1"/>
    <property type="molecule type" value="Genomic_DNA"/>
</dbReference>
<evidence type="ECO:0000313" key="2">
    <source>
        <dbReference type="Proteomes" id="UP001157947"/>
    </source>
</evidence>
<dbReference type="Proteomes" id="UP001157947">
    <property type="component" value="Unassembled WGS sequence"/>
</dbReference>
<dbReference type="InterPro" id="IPR008557">
    <property type="entry name" value="PhoX"/>
</dbReference>
<gene>
    <name evidence="1" type="ORF">SAMN06264868_1271</name>
</gene>
<dbReference type="PANTHER" id="PTHR35399:SF2">
    <property type="entry name" value="DUF839 DOMAIN-CONTAINING PROTEIN"/>
    <property type="match status" value="1"/>
</dbReference>
<name>A0AA45WPW5_9AQUI</name>
<organism evidence="1 2">
    <name type="scientific">Venenivibrio stagnispumantis</name>
    <dbReference type="NCBI Taxonomy" id="407998"/>
    <lineage>
        <taxon>Bacteria</taxon>
        <taxon>Pseudomonadati</taxon>
        <taxon>Aquificota</taxon>
        <taxon>Aquificia</taxon>
        <taxon>Aquificales</taxon>
        <taxon>Hydrogenothermaceae</taxon>
        <taxon>Venenivibrio</taxon>
    </lineage>
</organism>
<proteinExistence type="predicted"/>
<reference evidence="1" key="1">
    <citation type="submission" date="2017-05" db="EMBL/GenBank/DDBJ databases">
        <authorList>
            <person name="Varghese N."/>
            <person name="Submissions S."/>
        </authorList>
    </citation>
    <scope>NUCLEOTIDE SEQUENCE</scope>
    <source>
        <strain evidence="1">DSM 18763</strain>
    </source>
</reference>
<keyword evidence="2" id="KW-1185">Reference proteome</keyword>
<sequence length="195" mass="21992">MKKNIFIFTGLISIILSSSFAKDNKSIKEIYFENLDLPKTDEEIKMVKISPKFTIKYNDGSTKEYPLSYEVIAKTGDKIGNGEFGMFYDINLQPILADDGSKTYSNMPDANSLIKINNINYLITHFEEPPGLLYKTELDNNGKAIKTEPIDFKDVGGTIINCAGSLTPWNTHLGGEEDYDLNPRYADKNSPYYTD</sequence>
<evidence type="ECO:0000313" key="1">
    <source>
        <dbReference type="EMBL" id="SMP22780.1"/>
    </source>
</evidence>
<evidence type="ECO:0008006" key="3">
    <source>
        <dbReference type="Google" id="ProtNLM"/>
    </source>
</evidence>
<feature type="non-terminal residue" evidence="1">
    <location>
        <position position="195"/>
    </location>
</feature>